<gene>
    <name evidence="2" type="ORF">PFISCL1PPCAC_6607</name>
</gene>
<keyword evidence="3" id="KW-1185">Reference proteome</keyword>
<feature type="signal peptide" evidence="1">
    <location>
        <begin position="1"/>
        <end position="18"/>
    </location>
</feature>
<evidence type="ECO:0000256" key="1">
    <source>
        <dbReference type="SAM" id="SignalP"/>
    </source>
</evidence>
<feature type="non-terminal residue" evidence="2">
    <location>
        <position position="188"/>
    </location>
</feature>
<evidence type="ECO:0000313" key="2">
    <source>
        <dbReference type="EMBL" id="GMT15310.1"/>
    </source>
</evidence>
<accession>A0AAV5V9S3</accession>
<dbReference type="Proteomes" id="UP001432322">
    <property type="component" value="Unassembled WGS sequence"/>
</dbReference>
<proteinExistence type="predicted"/>
<protein>
    <submittedName>
        <fullName evidence="2">Uncharacterized protein</fullName>
    </submittedName>
</protein>
<reference evidence="2" key="1">
    <citation type="submission" date="2023-10" db="EMBL/GenBank/DDBJ databases">
        <title>Genome assembly of Pristionchus species.</title>
        <authorList>
            <person name="Yoshida K."/>
            <person name="Sommer R.J."/>
        </authorList>
    </citation>
    <scope>NUCLEOTIDE SEQUENCE</scope>
    <source>
        <strain evidence="2">RS5133</strain>
    </source>
</reference>
<evidence type="ECO:0000313" key="3">
    <source>
        <dbReference type="Proteomes" id="UP001432322"/>
    </source>
</evidence>
<feature type="chain" id="PRO_5043506982" evidence="1">
    <location>
        <begin position="19"/>
        <end position="188"/>
    </location>
</feature>
<dbReference type="AlphaFoldDB" id="A0AAV5V9S3"/>
<feature type="non-terminal residue" evidence="2">
    <location>
        <position position="1"/>
    </location>
</feature>
<organism evidence="2 3">
    <name type="scientific">Pristionchus fissidentatus</name>
    <dbReference type="NCBI Taxonomy" id="1538716"/>
    <lineage>
        <taxon>Eukaryota</taxon>
        <taxon>Metazoa</taxon>
        <taxon>Ecdysozoa</taxon>
        <taxon>Nematoda</taxon>
        <taxon>Chromadorea</taxon>
        <taxon>Rhabditida</taxon>
        <taxon>Rhabditina</taxon>
        <taxon>Diplogasteromorpha</taxon>
        <taxon>Diplogasteroidea</taxon>
        <taxon>Neodiplogasteridae</taxon>
        <taxon>Pristionchus</taxon>
    </lineage>
</organism>
<keyword evidence="1" id="KW-0732">Signal</keyword>
<sequence>LMLISTFLVHLFCFLAESRKIRQCFFCSDTNVERHYGRFFPMPREVHQLDEAKIRRCDTIDVPTVNCTDLCFSLKVSSSQGKRNGDESPYGNSFGCSSQVLRQDLGLEKPGCQIIEILLNTVPPYKVQAEYCTCSGDECNQVTVVNHSRPKGRDRTSYTTEDDEGRSINHVLYSSDAFRLPILLSLAT</sequence>
<comment type="caution">
    <text evidence="2">The sequence shown here is derived from an EMBL/GenBank/DDBJ whole genome shotgun (WGS) entry which is preliminary data.</text>
</comment>
<dbReference type="EMBL" id="BTSY01000002">
    <property type="protein sequence ID" value="GMT15310.1"/>
    <property type="molecule type" value="Genomic_DNA"/>
</dbReference>
<name>A0AAV5V9S3_9BILA</name>